<dbReference type="Proteomes" id="UP000288805">
    <property type="component" value="Unassembled WGS sequence"/>
</dbReference>
<evidence type="ECO:0000256" key="1">
    <source>
        <dbReference type="PROSITE-ProRule" id="PRU00023"/>
    </source>
</evidence>
<dbReference type="Gene3D" id="1.25.40.20">
    <property type="entry name" value="Ankyrin repeat-containing domain"/>
    <property type="match status" value="3"/>
</dbReference>
<dbReference type="SMART" id="SM00248">
    <property type="entry name" value="ANK"/>
    <property type="match status" value="4"/>
</dbReference>
<feature type="repeat" description="ANK" evidence="1">
    <location>
        <begin position="69"/>
        <end position="91"/>
    </location>
</feature>
<dbReference type="PANTHER" id="PTHR24121:SF22">
    <property type="entry name" value="PROTEIN ACCELERATED CELL DEATH 6-LIKE"/>
    <property type="match status" value="1"/>
</dbReference>
<keyword evidence="1" id="KW-0040">ANK repeat</keyword>
<evidence type="ECO:0000313" key="3">
    <source>
        <dbReference type="EMBL" id="RVW72888.1"/>
    </source>
</evidence>
<dbReference type="Pfam" id="PF12796">
    <property type="entry name" value="Ank_2"/>
    <property type="match status" value="2"/>
</dbReference>
<name>A0A438GL16_VITVI</name>
<protein>
    <submittedName>
        <fullName evidence="3">Ankyrin-1</fullName>
    </submittedName>
</protein>
<dbReference type="PANTHER" id="PTHR24121">
    <property type="entry name" value="NO MECHANORECEPTOR POTENTIAL C, ISOFORM D-RELATED"/>
    <property type="match status" value="1"/>
</dbReference>
<dbReference type="EMBL" id="QGNW01000405">
    <property type="protein sequence ID" value="RVW72888.1"/>
    <property type="molecule type" value="Genomic_DNA"/>
</dbReference>
<dbReference type="InterPro" id="IPR002110">
    <property type="entry name" value="Ankyrin_rpt"/>
</dbReference>
<reference evidence="3 4" key="1">
    <citation type="journal article" date="2018" name="PLoS Genet.">
        <title>Population sequencing reveals clonal diversity and ancestral inbreeding in the grapevine cultivar Chardonnay.</title>
        <authorList>
            <person name="Roach M.J."/>
            <person name="Johnson D.L."/>
            <person name="Bohlmann J."/>
            <person name="van Vuuren H.J."/>
            <person name="Jones S.J."/>
            <person name="Pretorius I.S."/>
            <person name="Schmidt S.A."/>
            <person name="Borneman A.R."/>
        </authorList>
    </citation>
    <scope>NUCLEOTIDE SEQUENCE [LARGE SCALE GENOMIC DNA]</scope>
    <source>
        <strain evidence="4">cv. Chardonnay</strain>
        <tissue evidence="3">Leaf</tissue>
    </source>
</reference>
<evidence type="ECO:0000256" key="2">
    <source>
        <dbReference type="SAM" id="MobiDB-lite"/>
    </source>
</evidence>
<dbReference type="PROSITE" id="PS50088">
    <property type="entry name" value="ANK_REPEAT"/>
    <property type="match status" value="2"/>
</dbReference>
<feature type="region of interest" description="Disordered" evidence="2">
    <location>
        <begin position="309"/>
        <end position="332"/>
    </location>
</feature>
<dbReference type="SUPFAM" id="SSF48403">
    <property type="entry name" value="Ankyrin repeat"/>
    <property type="match status" value="1"/>
</dbReference>
<sequence length="332" mass="36966">MDADLNQALYEGDISILERKYSEAHLQLQQTPKRNNVLHIAAQFGQLACVEWILHFHSCSPLLQQPNLKGDTPLHLAAREGHGAVVKALLDTAKALHQEIESGVGTNKAMLRMTIRRKTQPCMRRCGYTPLYMAAERGYGDLVCIIIDNTRALPSHSGIMGRTALHAAVIREDQDKSSDKSVTYLAIKDTKKTALHFAANRHHRETVKLLLSHSPDCCEQLRVRGLVNEKEAKGDTPLHLLSSCQFYNPVFSMDSAVDKMALNDDKLTALDILSRLTLSRDKCLGGTDKTNEGMEKVVVGPFSWQEAIKKDNGSSSKSKDVREDESMAFTRD</sequence>
<dbReference type="InterPro" id="IPR036770">
    <property type="entry name" value="Ankyrin_rpt-contain_sf"/>
</dbReference>
<organism evidence="3 4">
    <name type="scientific">Vitis vinifera</name>
    <name type="common">Grape</name>
    <dbReference type="NCBI Taxonomy" id="29760"/>
    <lineage>
        <taxon>Eukaryota</taxon>
        <taxon>Viridiplantae</taxon>
        <taxon>Streptophyta</taxon>
        <taxon>Embryophyta</taxon>
        <taxon>Tracheophyta</taxon>
        <taxon>Spermatophyta</taxon>
        <taxon>Magnoliopsida</taxon>
        <taxon>eudicotyledons</taxon>
        <taxon>Gunneridae</taxon>
        <taxon>Pentapetalae</taxon>
        <taxon>rosids</taxon>
        <taxon>Vitales</taxon>
        <taxon>Vitaceae</taxon>
        <taxon>Viteae</taxon>
        <taxon>Vitis</taxon>
    </lineage>
</organism>
<evidence type="ECO:0000313" key="4">
    <source>
        <dbReference type="Proteomes" id="UP000288805"/>
    </source>
</evidence>
<comment type="caution">
    <text evidence="3">The sequence shown here is derived from an EMBL/GenBank/DDBJ whole genome shotgun (WGS) entry which is preliminary data.</text>
</comment>
<dbReference type="AlphaFoldDB" id="A0A438GL16"/>
<dbReference type="PROSITE" id="PS50297">
    <property type="entry name" value="ANK_REP_REGION"/>
    <property type="match status" value="2"/>
</dbReference>
<gene>
    <name evidence="3" type="primary">ANK1_1</name>
    <name evidence="3" type="ORF">CK203_057198</name>
</gene>
<accession>A0A438GL16</accession>
<proteinExistence type="predicted"/>
<feature type="repeat" description="ANK" evidence="1">
    <location>
        <begin position="190"/>
        <end position="216"/>
    </location>
</feature>